<dbReference type="EMBL" id="QGTL01000002">
    <property type="protein sequence ID" value="PWV79085.1"/>
    <property type="molecule type" value="Genomic_DNA"/>
</dbReference>
<dbReference type="Pfam" id="PF03435">
    <property type="entry name" value="Sacchrp_dh_NADP"/>
    <property type="match status" value="1"/>
</dbReference>
<proteinExistence type="predicted"/>
<dbReference type="Proteomes" id="UP000246410">
    <property type="component" value="Unassembled WGS sequence"/>
</dbReference>
<dbReference type="SUPFAM" id="SSF51735">
    <property type="entry name" value="NAD(P)-binding Rossmann-fold domains"/>
    <property type="match status" value="1"/>
</dbReference>
<evidence type="ECO:0000259" key="1">
    <source>
        <dbReference type="Pfam" id="PF03435"/>
    </source>
</evidence>
<evidence type="ECO:0000313" key="2">
    <source>
        <dbReference type="EMBL" id="PWV79085.1"/>
    </source>
</evidence>
<dbReference type="Gene3D" id="3.40.50.720">
    <property type="entry name" value="NAD(P)-binding Rossmann-like Domain"/>
    <property type="match status" value="1"/>
</dbReference>
<dbReference type="PANTHER" id="PTHR43781:SF1">
    <property type="entry name" value="SACCHAROPINE DEHYDROGENASE"/>
    <property type="match status" value="1"/>
</dbReference>
<feature type="domain" description="Saccharopine dehydrogenase NADP binding" evidence="1">
    <location>
        <begin position="3"/>
        <end position="117"/>
    </location>
</feature>
<gene>
    <name evidence="2" type="ORF">DFR69_102144</name>
</gene>
<dbReference type="InterPro" id="IPR036291">
    <property type="entry name" value="NAD(P)-bd_dom_sf"/>
</dbReference>
<dbReference type="AlphaFoldDB" id="A0A317NVL9"/>
<comment type="caution">
    <text evidence="2">The sequence shown here is derived from an EMBL/GenBank/DDBJ whole genome shotgun (WGS) entry which is preliminary data.</text>
</comment>
<name>A0A317NVL9_9NOCA</name>
<sequence>MKIAVYGASGHVGTFAVRELRERGIDTVVVGRDAARLAGFDTEIRVAAADDHAALVAAFGDVDAVISTLPDYTGTGEGVLRAAIAAGAHYVDVAGEQLFVRKVFDEYGPLAEAAGVTLATATTEAGIFGDLLAHVGAARLGGADEIVLSHVALPGGEGSRGSMRTVLRNLDVFAGGGLSWSEDRFQTGPTPRRGEFLLPDATEPIAVRKFPQPSVVTIPRHTRAASVEGVLAESIFEVIGTITEADLAAAPETPSAPAAYSMVVDIRHDGQLLRGIGSGPDAYRNSAQLAVEVAARIVAGAGTPGAQSPAELFEPVDFLDALARFGMSWTLA</sequence>
<organism evidence="2 3">
    <name type="scientific">Nocardia neocaledoniensis</name>
    <dbReference type="NCBI Taxonomy" id="236511"/>
    <lineage>
        <taxon>Bacteria</taxon>
        <taxon>Bacillati</taxon>
        <taxon>Actinomycetota</taxon>
        <taxon>Actinomycetes</taxon>
        <taxon>Mycobacteriales</taxon>
        <taxon>Nocardiaceae</taxon>
        <taxon>Nocardia</taxon>
    </lineage>
</organism>
<reference evidence="2 3" key="1">
    <citation type="submission" date="2018-05" db="EMBL/GenBank/DDBJ databases">
        <title>Genomic Encyclopedia of Type Strains, Phase IV (KMG-IV): sequencing the most valuable type-strain genomes for metagenomic binning, comparative biology and taxonomic classification.</title>
        <authorList>
            <person name="Goeker M."/>
        </authorList>
    </citation>
    <scope>NUCLEOTIDE SEQUENCE [LARGE SCALE GENOMIC DNA]</scope>
    <source>
        <strain evidence="2 3">DSM 44717</strain>
    </source>
</reference>
<dbReference type="RefSeq" id="WP_110036278.1">
    <property type="nucleotide sequence ID" value="NZ_QGTL01000002.1"/>
</dbReference>
<dbReference type="PANTHER" id="PTHR43781">
    <property type="entry name" value="SACCHAROPINE DEHYDROGENASE"/>
    <property type="match status" value="1"/>
</dbReference>
<keyword evidence="3" id="KW-1185">Reference proteome</keyword>
<dbReference type="InterPro" id="IPR005097">
    <property type="entry name" value="Sacchrp_dh_NADP-bd"/>
</dbReference>
<protein>
    <submittedName>
        <fullName evidence="2">Saccharopine dehydrogenase-like protein</fullName>
    </submittedName>
</protein>
<evidence type="ECO:0000313" key="3">
    <source>
        <dbReference type="Proteomes" id="UP000246410"/>
    </source>
</evidence>
<accession>A0A317NVL9</accession>